<dbReference type="EMBL" id="AMZH03002206">
    <property type="protein sequence ID" value="RRT76382.1"/>
    <property type="molecule type" value="Genomic_DNA"/>
</dbReference>
<proteinExistence type="predicted"/>
<dbReference type="Proteomes" id="UP000287651">
    <property type="component" value="Unassembled WGS sequence"/>
</dbReference>
<accession>A0A427AJQ8</accession>
<name>A0A427AJQ8_ENSVE</name>
<protein>
    <submittedName>
        <fullName evidence="1">Uncharacterized protein</fullName>
    </submittedName>
</protein>
<comment type="caution">
    <text evidence="1">The sequence shown here is derived from an EMBL/GenBank/DDBJ whole genome shotgun (WGS) entry which is preliminary data.</text>
</comment>
<evidence type="ECO:0000313" key="1">
    <source>
        <dbReference type="EMBL" id="RRT76382.1"/>
    </source>
</evidence>
<sequence length="211" mass="24273">MACCIIAVSGDRTRGAQPREEGSDEEEKNRELRVAIYNVWKGDVVRRSPAGRGRLVMSSSERRRARDAVRIEMAFPSIWARDPFHPITAITCLVPTEFRLCHSSETWDPLSIQRASSYQWWRILEPAMEGSKDFGVGHDATVPKCLDAYLFYDISLAGFESRSWFWEGMRMGQRDVTLRRCRRMMCGDWPKKVRYLRMSWCDGCGLLGHGG</sequence>
<dbReference type="AlphaFoldDB" id="A0A427AJQ8"/>
<reference evidence="1 2" key="1">
    <citation type="journal article" date="2014" name="Agronomy (Basel)">
        <title>A Draft Genome Sequence for Ensete ventricosum, the Drought-Tolerant Tree Against Hunger.</title>
        <authorList>
            <person name="Harrison J."/>
            <person name="Moore K.A."/>
            <person name="Paszkiewicz K."/>
            <person name="Jones T."/>
            <person name="Grant M."/>
            <person name="Ambacheew D."/>
            <person name="Muzemil S."/>
            <person name="Studholme D.J."/>
        </authorList>
    </citation>
    <scope>NUCLEOTIDE SEQUENCE [LARGE SCALE GENOMIC DNA]</scope>
</reference>
<organism evidence="1 2">
    <name type="scientific">Ensete ventricosum</name>
    <name type="common">Abyssinian banana</name>
    <name type="synonym">Musa ensete</name>
    <dbReference type="NCBI Taxonomy" id="4639"/>
    <lineage>
        <taxon>Eukaryota</taxon>
        <taxon>Viridiplantae</taxon>
        <taxon>Streptophyta</taxon>
        <taxon>Embryophyta</taxon>
        <taxon>Tracheophyta</taxon>
        <taxon>Spermatophyta</taxon>
        <taxon>Magnoliopsida</taxon>
        <taxon>Liliopsida</taxon>
        <taxon>Zingiberales</taxon>
        <taxon>Musaceae</taxon>
        <taxon>Ensete</taxon>
    </lineage>
</organism>
<gene>
    <name evidence="1" type="ORF">B296_00027516</name>
</gene>
<evidence type="ECO:0000313" key="2">
    <source>
        <dbReference type="Proteomes" id="UP000287651"/>
    </source>
</evidence>